<dbReference type="EMBL" id="JAHZSS010000027">
    <property type="protein sequence ID" value="MBW8192711.1"/>
    <property type="molecule type" value="Genomic_DNA"/>
</dbReference>
<gene>
    <name evidence="1" type="ORF">K0504_16865</name>
</gene>
<comment type="caution">
    <text evidence="1">The sequence shown here is derived from an EMBL/GenBank/DDBJ whole genome shotgun (WGS) entry which is preliminary data.</text>
</comment>
<keyword evidence="2" id="KW-1185">Reference proteome</keyword>
<dbReference type="RefSeq" id="WP_220105332.1">
    <property type="nucleotide sequence ID" value="NZ_JAHZSS010000027.1"/>
</dbReference>
<reference evidence="1" key="1">
    <citation type="submission" date="2021-07" db="EMBL/GenBank/DDBJ databases">
        <title>Neiella marina sp. nov., isolated from the intestinal content of sea cucumber Apostichopus japonicus.</title>
        <authorList>
            <person name="Bai X."/>
        </authorList>
    </citation>
    <scope>NUCLEOTIDE SEQUENCE</scope>
    <source>
        <strain evidence="1">126</strain>
    </source>
</reference>
<evidence type="ECO:0000313" key="1">
    <source>
        <dbReference type="EMBL" id="MBW8192711.1"/>
    </source>
</evidence>
<organism evidence="1 2">
    <name type="scientific">Neiella holothuriorum</name>
    <dbReference type="NCBI Taxonomy" id="2870530"/>
    <lineage>
        <taxon>Bacteria</taxon>
        <taxon>Pseudomonadati</taxon>
        <taxon>Pseudomonadota</taxon>
        <taxon>Gammaproteobacteria</taxon>
        <taxon>Alteromonadales</taxon>
        <taxon>Echinimonadaceae</taxon>
        <taxon>Neiella</taxon>
    </lineage>
</organism>
<evidence type="ECO:0000313" key="2">
    <source>
        <dbReference type="Proteomes" id="UP001166251"/>
    </source>
</evidence>
<sequence>MHTPPQELLPQLVKLAEIFESMRSCREHYVSPQQALPNLPLAHQCSQISRIFTALETVEQVHLDNALWTLENSYLQADKFSMVAGLRAARRALNEQIEHHNHEAA</sequence>
<dbReference type="Proteomes" id="UP001166251">
    <property type="component" value="Unassembled WGS sequence"/>
</dbReference>
<proteinExistence type="predicted"/>
<name>A0ABS7EK33_9GAMM</name>
<accession>A0ABS7EK33</accession>
<protein>
    <submittedName>
        <fullName evidence="1">Uncharacterized protein</fullName>
    </submittedName>
</protein>